<dbReference type="Proteomes" id="UP001202827">
    <property type="component" value="Unassembled WGS sequence"/>
</dbReference>
<proteinExistence type="predicted"/>
<feature type="transmembrane region" description="Helical" evidence="2">
    <location>
        <begin position="21"/>
        <end position="38"/>
    </location>
</feature>
<dbReference type="NCBIfam" id="TIGR02123">
    <property type="entry name" value="TRAP_fused"/>
    <property type="match status" value="1"/>
</dbReference>
<sequence>MDAERTREPAFGVPAHLWKPIAAALAAAITLAAMAWSLDVPRMMGVSYYPQQFLAIILALTLPLTFMLYRPNRERRLDETLPWYDIACAILSLGACAYIAINYASVVNFVFTRPVEAWLPGVILLILLLEGLRRSTGWVLVVIMVVFLLYAMFGNIIPGRLAGRPQDWQKLAGYMAYDVNGIFGLSLSVGATIVVAFIFFGALLQTTGGARFFTDAALLSMGRYRGGSMKIAVAASGLFGSISGSAVANVVATGVVTIPMIKRDRYPAHKAGAIEAVASTGGQLMPPVMGAAAFLMAEFLQVPYSDVALAALVPALLYYGALFIQADLEAAKLGIKSAPEDQIPSGRTIVGGLHFLIAFGLLIYALFSMNWLPERAAFLACASVVATAAVFGYDGMRASLRQLLMTVVDTGEAVVEIVVISAAAGIVIGVMNITGLSFNLTYALVQLGGGSAIVLLLMSAVVCIILGMGLPTLAVYVLLASLVAPALVEVGLHPMAAHLFVLYFGMMSMITPPIALASFAAASIAKADPIKTGIASCKFGWIAFVIPFMFAYSPSLLLIGDTGEVTWAVITATFGMWLVSAALAGYFANRLSMQMRIIFAVAGLLALIPAGAFPGAIYTDAVGLVIGVPAMIFAYVNGRKTVQQAAT</sequence>
<dbReference type="Pfam" id="PF06808">
    <property type="entry name" value="DctM"/>
    <property type="match status" value="1"/>
</dbReference>
<keyword evidence="2" id="KW-0812">Transmembrane</keyword>
<evidence type="ECO:0000256" key="1">
    <source>
        <dbReference type="RuleBase" id="RU369079"/>
    </source>
</evidence>
<dbReference type="EMBL" id="JALPRY010000007">
    <property type="protein sequence ID" value="MCK8779435.1"/>
    <property type="molecule type" value="Genomic_DNA"/>
</dbReference>
<comment type="caution">
    <text evidence="4">The sequence shown here is derived from an EMBL/GenBank/DDBJ whole genome shotgun (WGS) entry which is preliminary data.</text>
</comment>
<feature type="transmembrane region" description="Helical" evidence="2">
    <location>
        <begin position="349"/>
        <end position="369"/>
    </location>
</feature>
<feature type="transmembrane region" description="Helical" evidence="2">
    <location>
        <begin position="621"/>
        <end position="638"/>
    </location>
</feature>
<dbReference type="InterPro" id="IPR011853">
    <property type="entry name" value="TRAP_DctM-Dct_fused"/>
</dbReference>
<keyword evidence="2" id="KW-0472">Membrane</keyword>
<feature type="transmembrane region" description="Helical" evidence="2">
    <location>
        <begin position="413"/>
        <end position="434"/>
    </location>
</feature>
<feature type="transmembrane region" description="Helical" evidence="2">
    <location>
        <begin position="597"/>
        <end position="615"/>
    </location>
</feature>
<feature type="transmembrane region" description="Helical" evidence="2">
    <location>
        <begin position="181"/>
        <end position="204"/>
    </location>
</feature>
<dbReference type="RefSeq" id="WP_248682171.1">
    <property type="nucleotide sequence ID" value="NZ_JALPRY010000007.1"/>
</dbReference>
<dbReference type="PANTHER" id="PTHR43849">
    <property type="entry name" value="BLL3936 PROTEIN"/>
    <property type="match status" value="1"/>
</dbReference>
<feature type="transmembrane region" description="Helical" evidence="2">
    <location>
        <begin position="539"/>
        <end position="559"/>
    </location>
</feature>
<protein>
    <submittedName>
        <fullName evidence="4">TRAP transporter fused permease subunit</fullName>
    </submittedName>
</protein>
<feature type="transmembrane region" description="Helical" evidence="2">
    <location>
        <begin position="440"/>
        <end position="466"/>
    </location>
</feature>
<reference evidence="4 5" key="1">
    <citation type="submission" date="2022-04" db="EMBL/GenBank/DDBJ databases">
        <title>Rhizobium coralii sp. nov., isolated from coral Turbinaria peltata.</title>
        <authorList>
            <person name="Sun H."/>
        </authorList>
    </citation>
    <scope>NUCLEOTIDE SEQUENCE [LARGE SCALE GENOMIC DNA]</scope>
    <source>
        <strain evidence="4 5">NTR19</strain>
    </source>
</reference>
<feature type="transmembrane region" description="Helical" evidence="2">
    <location>
        <begin position="231"/>
        <end position="258"/>
    </location>
</feature>
<feature type="transmembrane region" description="Helical" evidence="2">
    <location>
        <begin position="50"/>
        <end position="69"/>
    </location>
</feature>
<accession>A0ABT0INK8</accession>
<feature type="transmembrane region" description="Helical" evidence="2">
    <location>
        <begin position="375"/>
        <end position="393"/>
    </location>
</feature>
<evidence type="ECO:0000259" key="3">
    <source>
        <dbReference type="Pfam" id="PF06808"/>
    </source>
</evidence>
<keyword evidence="5" id="KW-1185">Reference proteome</keyword>
<feature type="transmembrane region" description="Helical" evidence="2">
    <location>
        <begin position="81"/>
        <end position="103"/>
    </location>
</feature>
<feature type="transmembrane region" description="Helical" evidence="2">
    <location>
        <begin position="565"/>
        <end position="588"/>
    </location>
</feature>
<feature type="transmembrane region" description="Helical" evidence="2">
    <location>
        <begin position="473"/>
        <end position="494"/>
    </location>
</feature>
<evidence type="ECO:0000313" key="5">
    <source>
        <dbReference type="Proteomes" id="UP001202827"/>
    </source>
</evidence>
<feature type="domain" description="TRAP C4-dicarboxylate transport system permease DctM subunit" evidence="3">
    <location>
        <begin position="124"/>
        <end position="555"/>
    </location>
</feature>
<keyword evidence="2" id="KW-1133">Transmembrane helix</keyword>
<keyword evidence="1" id="KW-1003">Cell membrane</keyword>
<comment type="subcellular location">
    <subcellularLocation>
        <location evidence="1">Cell inner membrane</location>
        <topology evidence="1">Multi-pass membrane protein</topology>
    </subcellularLocation>
</comment>
<feature type="transmembrane region" description="Helical" evidence="2">
    <location>
        <begin position="500"/>
        <end position="527"/>
    </location>
</feature>
<keyword evidence="1" id="KW-0813">Transport</keyword>
<evidence type="ECO:0000313" key="4">
    <source>
        <dbReference type="EMBL" id="MCK8779435.1"/>
    </source>
</evidence>
<feature type="transmembrane region" description="Helical" evidence="2">
    <location>
        <begin position="307"/>
        <end position="328"/>
    </location>
</feature>
<keyword evidence="1" id="KW-0997">Cell inner membrane</keyword>
<name>A0ABT0INK8_9HYPH</name>
<feature type="transmembrane region" description="Helical" evidence="2">
    <location>
        <begin position="115"/>
        <end position="132"/>
    </location>
</feature>
<dbReference type="InterPro" id="IPR010656">
    <property type="entry name" value="DctM"/>
</dbReference>
<organism evidence="4 5">
    <name type="scientific">Neorhizobium turbinariae</name>
    <dbReference type="NCBI Taxonomy" id="2937795"/>
    <lineage>
        <taxon>Bacteria</taxon>
        <taxon>Pseudomonadati</taxon>
        <taxon>Pseudomonadota</taxon>
        <taxon>Alphaproteobacteria</taxon>
        <taxon>Hyphomicrobiales</taxon>
        <taxon>Rhizobiaceae</taxon>
        <taxon>Rhizobium/Agrobacterium group</taxon>
        <taxon>Neorhizobium</taxon>
    </lineage>
</organism>
<evidence type="ECO:0000256" key="2">
    <source>
        <dbReference type="SAM" id="Phobius"/>
    </source>
</evidence>
<feature type="transmembrane region" description="Helical" evidence="2">
    <location>
        <begin position="139"/>
        <end position="161"/>
    </location>
</feature>
<comment type="function">
    <text evidence="1">Part of the tripartite ATP-independent periplasmic (TRAP) transport system.</text>
</comment>
<gene>
    <name evidence="4" type="ORF">M0654_05485</name>
</gene>
<dbReference type="PANTHER" id="PTHR43849:SF2">
    <property type="entry name" value="BLL3936 PROTEIN"/>
    <property type="match status" value="1"/>
</dbReference>